<dbReference type="AlphaFoldDB" id="A0ABD3GI06"/>
<accession>A0ABD3GI06</accession>
<evidence type="ECO:0000256" key="1">
    <source>
        <dbReference type="SAM" id="MobiDB-lite"/>
    </source>
</evidence>
<feature type="compositionally biased region" description="Low complexity" evidence="1">
    <location>
        <begin position="16"/>
        <end position="31"/>
    </location>
</feature>
<proteinExistence type="predicted"/>
<reference evidence="2 3" key="1">
    <citation type="submission" date="2024-09" db="EMBL/GenBank/DDBJ databases">
        <title>Chromosome-scale assembly of Riccia sorocarpa.</title>
        <authorList>
            <person name="Paukszto L."/>
        </authorList>
    </citation>
    <scope>NUCLEOTIDE SEQUENCE [LARGE SCALE GENOMIC DNA]</scope>
    <source>
        <strain evidence="2">LP-2024</strain>
        <tissue evidence="2">Aerial parts of the thallus</tissue>
    </source>
</reference>
<name>A0ABD3GI06_9MARC</name>
<feature type="region of interest" description="Disordered" evidence="1">
    <location>
        <begin position="170"/>
        <end position="189"/>
    </location>
</feature>
<sequence>MRSFPHVYNGNKEKQQIGSSDQSKQSSSSKQVTPELSVPIPEQQIERQASKSFKRGGTPTLDQGNDVLDRRRADLREDLDDHSVGSPLHCLDKEQQLSTVNVAQNVVNVPNSKRLVILNRSRLSEPITARRTPLSFIPNWVTDEVEGSGQNTEEDAEDFQAVKKKTRVENGTLHMDSNTGFLPDPSIAP</sequence>
<organism evidence="2 3">
    <name type="scientific">Riccia sorocarpa</name>
    <dbReference type="NCBI Taxonomy" id="122646"/>
    <lineage>
        <taxon>Eukaryota</taxon>
        <taxon>Viridiplantae</taxon>
        <taxon>Streptophyta</taxon>
        <taxon>Embryophyta</taxon>
        <taxon>Marchantiophyta</taxon>
        <taxon>Marchantiopsida</taxon>
        <taxon>Marchantiidae</taxon>
        <taxon>Marchantiales</taxon>
        <taxon>Ricciaceae</taxon>
        <taxon>Riccia</taxon>
    </lineage>
</organism>
<keyword evidence="3" id="KW-1185">Reference proteome</keyword>
<evidence type="ECO:0000313" key="2">
    <source>
        <dbReference type="EMBL" id="KAL3677720.1"/>
    </source>
</evidence>
<comment type="caution">
    <text evidence="2">The sequence shown here is derived from an EMBL/GenBank/DDBJ whole genome shotgun (WGS) entry which is preliminary data.</text>
</comment>
<gene>
    <name evidence="2" type="ORF">R1sor_020676</name>
</gene>
<evidence type="ECO:0000313" key="3">
    <source>
        <dbReference type="Proteomes" id="UP001633002"/>
    </source>
</evidence>
<dbReference type="EMBL" id="JBJQOH010000007">
    <property type="protein sequence ID" value="KAL3677720.1"/>
    <property type="molecule type" value="Genomic_DNA"/>
</dbReference>
<protein>
    <submittedName>
        <fullName evidence="2">Uncharacterized protein</fullName>
    </submittedName>
</protein>
<feature type="region of interest" description="Disordered" evidence="1">
    <location>
        <begin position="1"/>
        <end position="68"/>
    </location>
</feature>
<dbReference type="Proteomes" id="UP001633002">
    <property type="component" value="Unassembled WGS sequence"/>
</dbReference>